<protein>
    <recommendedName>
        <fullName evidence="3">DUF58 domain-containing protein</fullName>
    </recommendedName>
</protein>
<accession>A0ABT1Y387</accession>
<reference evidence="1 2" key="1">
    <citation type="submission" date="2022-08" db="EMBL/GenBank/DDBJ databases">
        <title>Proteogenomics of the novel Dehalobacterium formicoaceticum strain EZ94 highlights a key role of methyltransferases during anaerobic dichloromethane degradation.</title>
        <authorList>
            <person name="Wasmund K."/>
        </authorList>
    </citation>
    <scope>NUCLEOTIDE SEQUENCE [LARGE SCALE GENOMIC DNA]</scope>
    <source>
        <strain evidence="1 2">EZ94</strain>
    </source>
</reference>
<sequence>MNTIKHSRIMEILERETGGHSYKSNKYSLDDSERSPVEYGEAGKSMQWNRRGETRDIRTYVSLAELRCQVGGEQLLTYFLDGSRHVYKVDDMGFEKSGNRTAIYPIIAGQIGIGCCRRENKRMYCEKLEREIVVAMPDIAQSSGKKQGFLTATAQKLNAGTEIARISSSGWKFSTILSYKSSKEEKEYNDKGTAQIQTRMMENEQKMVSALVSEKKLNDTNFLVKDGSLEYRPSKAMRKNEREYQKFKNNYDYVIGVSKKFNPEVCLVLGDKPNPGFIANLPLYHRTPVAYFTDPDFLGDIGFAVWYIRIRDQARTRTPFDGIVKVEKILVTSDEVANGMDSDLVDLISAHVINERNPVCYGSDMRWANHLYPVYLTERYVKSHYLSTESFLHLF</sequence>
<dbReference type="InterPro" id="IPR012337">
    <property type="entry name" value="RNaseH-like_sf"/>
</dbReference>
<name>A0ABT1Y387_9FIRM</name>
<dbReference type="EMBL" id="JANPWE010000001">
    <property type="protein sequence ID" value="MCR6544151.1"/>
    <property type="molecule type" value="Genomic_DNA"/>
</dbReference>
<gene>
    <name evidence="1" type="ORF">NVS47_01260</name>
</gene>
<evidence type="ECO:0008006" key="3">
    <source>
        <dbReference type="Google" id="ProtNLM"/>
    </source>
</evidence>
<evidence type="ECO:0000313" key="2">
    <source>
        <dbReference type="Proteomes" id="UP001524944"/>
    </source>
</evidence>
<evidence type="ECO:0000313" key="1">
    <source>
        <dbReference type="EMBL" id="MCR6544151.1"/>
    </source>
</evidence>
<dbReference type="RefSeq" id="WP_257911688.1">
    <property type="nucleotide sequence ID" value="NZ_JANPWE010000001.1"/>
</dbReference>
<proteinExistence type="predicted"/>
<dbReference type="Proteomes" id="UP001524944">
    <property type="component" value="Unassembled WGS sequence"/>
</dbReference>
<comment type="caution">
    <text evidence="1">The sequence shown here is derived from an EMBL/GenBank/DDBJ whole genome shotgun (WGS) entry which is preliminary data.</text>
</comment>
<keyword evidence="2" id="KW-1185">Reference proteome</keyword>
<dbReference type="SUPFAM" id="SSF53098">
    <property type="entry name" value="Ribonuclease H-like"/>
    <property type="match status" value="1"/>
</dbReference>
<organism evidence="1 2">
    <name type="scientific">Dehalobacterium formicoaceticum</name>
    <dbReference type="NCBI Taxonomy" id="51515"/>
    <lineage>
        <taxon>Bacteria</taxon>
        <taxon>Bacillati</taxon>
        <taxon>Bacillota</taxon>
        <taxon>Clostridia</taxon>
        <taxon>Eubacteriales</taxon>
        <taxon>Peptococcaceae</taxon>
        <taxon>Dehalobacterium</taxon>
    </lineage>
</organism>